<dbReference type="PANTHER" id="PTHR15499:SF3">
    <property type="entry name" value="HMG BOX-CONTAINING PROTEIN 1"/>
    <property type="match status" value="1"/>
</dbReference>
<feature type="domain" description="AXH" evidence="16">
    <location>
        <begin position="238"/>
        <end position="383"/>
    </location>
</feature>
<dbReference type="OMA" id="CEKSERI"/>
<dbReference type="AlphaFoldDB" id="A0A401NJT8"/>
<comment type="function">
    <text evidence="10">Transcriptional repressor that binds to the promoter region of target genes. Plays a role in the regulation of the cell cycle and of the Wnt pathway. Binds preferentially to the sequence 5'-TTCATTCATTCA-3'. Binding to the histone H1.0 promoter is enhanced by interaction with RB1. Disrupts the interaction between DNA and TCF4.</text>
</comment>
<evidence type="ECO:0000256" key="12">
    <source>
        <dbReference type="ARBA" id="ARBA00030708"/>
    </source>
</evidence>
<evidence type="ECO:0000256" key="14">
    <source>
        <dbReference type="SAM" id="MobiDB-lite"/>
    </source>
</evidence>
<evidence type="ECO:0000256" key="9">
    <source>
        <dbReference type="ARBA" id="ARBA00023242"/>
    </source>
</evidence>
<reference evidence="17 18" key="1">
    <citation type="journal article" date="2018" name="Nat. Ecol. Evol.">
        <title>Shark genomes provide insights into elasmobranch evolution and the origin of vertebrates.</title>
        <authorList>
            <person name="Hara Y"/>
            <person name="Yamaguchi K"/>
            <person name="Onimaru K"/>
            <person name="Kadota M"/>
            <person name="Koyanagi M"/>
            <person name="Keeley SD"/>
            <person name="Tatsumi K"/>
            <person name="Tanaka K"/>
            <person name="Motone F"/>
            <person name="Kageyama Y"/>
            <person name="Nozu R"/>
            <person name="Adachi N"/>
            <person name="Nishimura O"/>
            <person name="Nakagawa R"/>
            <person name="Tanegashima C"/>
            <person name="Kiyatake I"/>
            <person name="Matsumoto R"/>
            <person name="Murakumo K"/>
            <person name="Nishida K"/>
            <person name="Terakita A"/>
            <person name="Kuratani S"/>
            <person name="Sato K"/>
            <person name="Hyodo S Kuraku.S."/>
        </authorList>
    </citation>
    <scope>NUCLEOTIDE SEQUENCE [LARGE SCALE GENOMIC DNA]</scope>
</reference>
<feature type="compositionally biased region" description="Polar residues" evidence="14">
    <location>
        <begin position="449"/>
        <end position="473"/>
    </location>
</feature>
<feature type="compositionally biased region" description="Polar residues" evidence="14">
    <location>
        <begin position="417"/>
        <end position="427"/>
    </location>
</feature>
<keyword evidence="7 13" id="KW-0238">DNA-binding</keyword>
<dbReference type="InterPro" id="IPR036096">
    <property type="entry name" value="Ataxin_AXH_dom_sf"/>
</dbReference>
<dbReference type="InterPro" id="IPR003652">
    <property type="entry name" value="Ataxin_AXH_dom"/>
</dbReference>
<proteinExistence type="predicted"/>
<organism evidence="17 18">
    <name type="scientific">Scyliorhinus torazame</name>
    <name type="common">Cloudy catshark</name>
    <name type="synonym">Catulus torazame</name>
    <dbReference type="NCBI Taxonomy" id="75743"/>
    <lineage>
        <taxon>Eukaryota</taxon>
        <taxon>Metazoa</taxon>
        <taxon>Chordata</taxon>
        <taxon>Craniata</taxon>
        <taxon>Vertebrata</taxon>
        <taxon>Chondrichthyes</taxon>
        <taxon>Elasmobranchii</taxon>
        <taxon>Galeomorphii</taxon>
        <taxon>Galeoidea</taxon>
        <taxon>Carcharhiniformes</taxon>
        <taxon>Scyliorhinidae</taxon>
        <taxon>Scyliorhinus</taxon>
    </lineage>
</organism>
<evidence type="ECO:0000256" key="6">
    <source>
        <dbReference type="ARBA" id="ARBA00023015"/>
    </source>
</evidence>
<keyword evidence="9 13" id="KW-0539">Nucleus</keyword>
<dbReference type="GO" id="GO:0003723">
    <property type="term" value="F:RNA binding"/>
    <property type="evidence" value="ECO:0007669"/>
    <property type="project" value="InterPro"/>
</dbReference>
<dbReference type="Pfam" id="PF08517">
    <property type="entry name" value="AXH"/>
    <property type="match status" value="1"/>
</dbReference>
<evidence type="ECO:0000256" key="10">
    <source>
        <dbReference type="ARBA" id="ARBA00025095"/>
    </source>
</evidence>
<evidence type="ECO:0000256" key="4">
    <source>
        <dbReference type="ARBA" id="ARBA00022687"/>
    </source>
</evidence>
<dbReference type="EMBL" id="BFAA01002456">
    <property type="protein sequence ID" value="GCB61133.1"/>
    <property type="molecule type" value="Genomic_DNA"/>
</dbReference>
<feature type="region of interest" description="Disordered" evidence="14">
    <location>
        <begin position="416"/>
        <end position="473"/>
    </location>
</feature>
<evidence type="ECO:0000259" key="16">
    <source>
        <dbReference type="PROSITE" id="PS51148"/>
    </source>
</evidence>
<evidence type="ECO:0000256" key="1">
    <source>
        <dbReference type="ARBA" id="ARBA00004123"/>
    </source>
</evidence>
<keyword evidence="6" id="KW-0805">Transcription regulation</keyword>
<evidence type="ECO:0000256" key="7">
    <source>
        <dbReference type="ARBA" id="ARBA00023125"/>
    </source>
</evidence>
<dbReference type="GO" id="GO:0000978">
    <property type="term" value="F:RNA polymerase II cis-regulatory region sequence-specific DNA binding"/>
    <property type="evidence" value="ECO:0007669"/>
    <property type="project" value="TreeGrafter"/>
</dbReference>
<evidence type="ECO:0000256" key="3">
    <source>
        <dbReference type="ARBA" id="ARBA00022491"/>
    </source>
</evidence>
<dbReference type="SMART" id="SM00536">
    <property type="entry name" value="AXH"/>
    <property type="match status" value="1"/>
</dbReference>
<dbReference type="SMART" id="SM00398">
    <property type="entry name" value="HMG"/>
    <property type="match status" value="1"/>
</dbReference>
<feature type="DNA-binding region" description="HMG box" evidence="13">
    <location>
        <begin position="476"/>
        <end position="544"/>
    </location>
</feature>
<dbReference type="Pfam" id="PF00505">
    <property type="entry name" value="HMG_box"/>
    <property type="match status" value="1"/>
</dbReference>
<evidence type="ECO:0000256" key="11">
    <source>
        <dbReference type="ARBA" id="ARBA00030026"/>
    </source>
</evidence>
<dbReference type="InterPro" id="IPR009071">
    <property type="entry name" value="HMG_box_dom"/>
</dbReference>
<evidence type="ECO:0000313" key="18">
    <source>
        <dbReference type="Proteomes" id="UP000288216"/>
    </source>
</evidence>
<dbReference type="GO" id="GO:0016055">
    <property type="term" value="P:Wnt signaling pathway"/>
    <property type="evidence" value="ECO:0007669"/>
    <property type="project" value="UniProtKB-KW"/>
</dbReference>
<sequence>MGGLGGEAGNPPPPPLEGNSVMAAELSTEIQWRNMVWDMKTKCTPNRVQKVQFVVDKRISGMDDSFELLKCNEDLPSSPGNANNDQCMEYDDLPELRAVETDRSIPAAFRLSSGVSHQECPRSTRTMCTSRSSDSALPPFTSESSVNWLTELANIATSPQSPLMQCTFYNRSPVHIVATSKSLHSYARPPPTVSECETNFSTRHWEEQTTIKRERASSESESDIFCLSSLSDDDELGWSHSWPQTAWNCFMKGTRLRFQKGNIRDWQDVEEFAKLEIKTEDEKALKTHTQKKYRYGSDGLKLVAHTEAVSFGRSILKLTFDPGKSQVGKLTVECRLDHPFYVKNKGWSSFYPSLTVVHHGIPCCEMEIGDVCLPPGHPDANNFDDSGVFDTFRSYDFTPLDSSAVYVLSSMARQRRASQTSGSTSSPDCEKSERIMGSVPSGSPHLPCNSYNKSSKSLTSGTANQLSITSPTNNKCKRPMNAFMLFAKKYRVEYTQMYPGKDNRAISVILGDKWKMMKNEERRIYTLEAKALAEEQKRLNPDCWKRKRSNSGSQQQ</sequence>
<protein>
    <recommendedName>
        <fullName evidence="2">HMG box-containing protein 1</fullName>
    </recommendedName>
    <alternativeName>
        <fullName evidence="12">HMG box transcription factor 1</fullName>
    </alternativeName>
    <alternativeName>
        <fullName evidence="11">High mobility group box transcription factor 1</fullName>
    </alternativeName>
</protein>
<dbReference type="PROSITE" id="PS50118">
    <property type="entry name" value="HMG_BOX_2"/>
    <property type="match status" value="1"/>
</dbReference>
<dbReference type="Proteomes" id="UP000288216">
    <property type="component" value="Unassembled WGS sequence"/>
</dbReference>
<evidence type="ECO:0000259" key="15">
    <source>
        <dbReference type="PROSITE" id="PS50118"/>
    </source>
</evidence>
<evidence type="ECO:0000256" key="5">
    <source>
        <dbReference type="ARBA" id="ARBA00022843"/>
    </source>
</evidence>
<dbReference type="Gene3D" id="1.10.30.10">
    <property type="entry name" value="High mobility group box domain"/>
    <property type="match status" value="1"/>
</dbReference>
<dbReference type="SUPFAM" id="SSF47095">
    <property type="entry name" value="HMG-box"/>
    <property type="match status" value="1"/>
</dbReference>
<dbReference type="PANTHER" id="PTHR15499">
    <property type="entry name" value="HMG BOX-CONTAINING PROTEIN 1"/>
    <property type="match status" value="1"/>
</dbReference>
<keyword evidence="8" id="KW-0804">Transcription</keyword>
<comment type="caution">
    <text evidence="17">The sequence shown here is derived from an EMBL/GenBank/DDBJ whole genome shotgun (WGS) entry which is preliminary data.</text>
</comment>
<evidence type="ECO:0000256" key="2">
    <source>
        <dbReference type="ARBA" id="ARBA00017229"/>
    </source>
</evidence>
<feature type="domain" description="HMG box" evidence="15">
    <location>
        <begin position="476"/>
        <end position="544"/>
    </location>
</feature>
<dbReference type="InterPro" id="IPR039655">
    <property type="entry name" value="HBP1"/>
</dbReference>
<keyword evidence="3" id="KW-0678">Repressor</keyword>
<name>A0A401NJT8_SCYTO</name>
<comment type="subcellular location">
    <subcellularLocation>
        <location evidence="1">Nucleus</location>
    </subcellularLocation>
</comment>
<dbReference type="GO" id="GO:0005634">
    <property type="term" value="C:nucleus"/>
    <property type="evidence" value="ECO:0007669"/>
    <property type="project" value="UniProtKB-SubCell"/>
</dbReference>
<keyword evidence="18" id="KW-1185">Reference proteome</keyword>
<dbReference type="InterPro" id="IPR036910">
    <property type="entry name" value="HMG_box_dom_sf"/>
</dbReference>
<evidence type="ECO:0000313" key="17">
    <source>
        <dbReference type="EMBL" id="GCB61133.1"/>
    </source>
</evidence>
<dbReference type="OrthoDB" id="1919336at2759"/>
<evidence type="ECO:0000256" key="13">
    <source>
        <dbReference type="PROSITE-ProRule" id="PRU00267"/>
    </source>
</evidence>
<dbReference type="CDD" id="cd21988">
    <property type="entry name" value="HMG-box_HBP1"/>
    <property type="match status" value="1"/>
</dbReference>
<keyword evidence="5" id="KW-0832">Ubl conjugation</keyword>
<gene>
    <name evidence="17" type="ORF">scyTo_0006991</name>
</gene>
<evidence type="ECO:0000256" key="8">
    <source>
        <dbReference type="ARBA" id="ARBA00023163"/>
    </source>
</evidence>
<dbReference type="GO" id="GO:0000981">
    <property type="term" value="F:DNA-binding transcription factor activity, RNA polymerase II-specific"/>
    <property type="evidence" value="ECO:0007669"/>
    <property type="project" value="TreeGrafter"/>
</dbReference>
<dbReference type="SUPFAM" id="SSF102031">
    <property type="entry name" value="AXH domain"/>
    <property type="match status" value="1"/>
</dbReference>
<dbReference type="STRING" id="75743.A0A401NJT8"/>
<dbReference type="PROSITE" id="PS51148">
    <property type="entry name" value="AXH"/>
    <property type="match status" value="1"/>
</dbReference>
<keyword evidence="4" id="KW-0879">Wnt signaling pathway</keyword>
<accession>A0A401NJT8</accession>